<protein>
    <submittedName>
        <fullName evidence="1">Uncharacterized protein</fullName>
    </submittedName>
</protein>
<keyword evidence="2" id="KW-1185">Reference proteome</keyword>
<sequence>MNNCYDKSYRNISDLKYQFSSTMVFQIGYDGATRTNMMTRSTKLKIHYPMENIPPQLEEILNPLVGKTSFPYYERFTGAENEVYIPQGSESGGPKIRNPTRPPLFRHFRFQSGNLNASGWFAQRSDGPR</sequence>
<reference evidence="1" key="1">
    <citation type="submission" date="2020-07" db="EMBL/GenBank/DDBJ databases">
        <title>Multicomponent nature underlies the extraordinary mechanical properties of spider dragline silk.</title>
        <authorList>
            <person name="Kono N."/>
            <person name="Nakamura H."/>
            <person name="Mori M."/>
            <person name="Yoshida Y."/>
            <person name="Ohtoshi R."/>
            <person name="Malay A.D."/>
            <person name="Moran D.A.P."/>
            <person name="Tomita M."/>
            <person name="Numata K."/>
            <person name="Arakawa K."/>
        </authorList>
    </citation>
    <scope>NUCLEOTIDE SEQUENCE</scope>
</reference>
<gene>
    <name evidence="1" type="ORF">TNCT_448211</name>
</gene>
<proteinExistence type="predicted"/>
<dbReference type="AlphaFoldDB" id="A0A8X6GMD0"/>
<organism evidence="1 2">
    <name type="scientific">Trichonephila clavata</name>
    <name type="common">Joro spider</name>
    <name type="synonym">Nephila clavata</name>
    <dbReference type="NCBI Taxonomy" id="2740835"/>
    <lineage>
        <taxon>Eukaryota</taxon>
        <taxon>Metazoa</taxon>
        <taxon>Ecdysozoa</taxon>
        <taxon>Arthropoda</taxon>
        <taxon>Chelicerata</taxon>
        <taxon>Arachnida</taxon>
        <taxon>Araneae</taxon>
        <taxon>Araneomorphae</taxon>
        <taxon>Entelegynae</taxon>
        <taxon>Araneoidea</taxon>
        <taxon>Nephilidae</taxon>
        <taxon>Trichonephila</taxon>
    </lineage>
</organism>
<dbReference type="Proteomes" id="UP000887116">
    <property type="component" value="Unassembled WGS sequence"/>
</dbReference>
<evidence type="ECO:0000313" key="1">
    <source>
        <dbReference type="EMBL" id="GFR07277.1"/>
    </source>
</evidence>
<dbReference type="EMBL" id="BMAO01035976">
    <property type="protein sequence ID" value="GFR07277.1"/>
    <property type="molecule type" value="Genomic_DNA"/>
</dbReference>
<name>A0A8X6GMD0_TRICU</name>
<comment type="caution">
    <text evidence="1">The sequence shown here is derived from an EMBL/GenBank/DDBJ whole genome shotgun (WGS) entry which is preliminary data.</text>
</comment>
<dbReference type="OrthoDB" id="10594441at2759"/>
<evidence type="ECO:0000313" key="2">
    <source>
        <dbReference type="Proteomes" id="UP000887116"/>
    </source>
</evidence>
<accession>A0A8X6GMD0</accession>